<dbReference type="Proteomes" id="UP000324897">
    <property type="component" value="Chromosome 1"/>
</dbReference>
<accession>A0A5J9V2F8</accession>
<feature type="region of interest" description="Disordered" evidence="1">
    <location>
        <begin position="32"/>
        <end position="54"/>
    </location>
</feature>
<keyword evidence="3" id="KW-1185">Reference proteome</keyword>
<dbReference type="Gramene" id="TVU29520">
    <property type="protein sequence ID" value="TVU29520"/>
    <property type="gene ID" value="EJB05_21090"/>
</dbReference>
<evidence type="ECO:0000313" key="2">
    <source>
        <dbReference type="EMBL" id="TVU29520.1"/>
    </source>
</evidence>
<reference evidence="2 3" key="1">
    <citation type="journal article" date="2019" name="Sci. Rep.">
        <title>A high-quality genome of Eragrostis curvula grass provides insights into Poaceae evolution and supports new strategies to enhance forage quality.</title>
        <authorList>
            <person name="Carballo J."/>
            <person name="Santos B.A.C.M."/>
            <person name="Zappacosta D."/>
            <person name="Garbus I."/>
            <person name="Selva J.P."/>
            <person name="Gallo C.A."/>
            <person name="Diaz A."/>
            <person name="Albertini E."/>
            <person name="Caccamo M."/>
            <person name="Echenique V."/>
        </authorList>
    </citation>
    <scope>NUCLEOTIDE SEQUENCE [LARGE SCALE GENOMIC DNA]</scope>
    <source>
        <strain evidence="3">cv. Victoria</strain>
        <tissue evidence="2">Leaf</tissue>
    </source>
</reference>
<protein>
    <submittedName>
        <fullName evidence="2">Uncharacterized protein</fullName>
    </submittedName>
</protein>
<comment type="caution">
    <text evidence="2">The sequence shown here is derived from an EMBL/GenBank/DDBJ whole genome shotgun (WGS) entry which is preliminary data.</text>
</comment>
<dbReference type="EMBL" id="RWGY01000011">
    <property type="protein sequence ID" value="TVU29520.1"/>
    <property type="molecule type" value="Genomic_DNA"/>
</dbReference>
<evidence type="ECO:0000313" key="3">
    <source>
        <dbReference type="Proteomes" id="UP000324897"/>
    </source>
</evidence>
<feature type="non-terminal residue" evidence="2">
    <location>
        <position position="1"/>
    </location>
</feature>
<name>A0A5J9V2F8_9POAL</name>
<evidence type="ECO:0000256" key="1">
    <source>
        <dbReference type="SAM" id="MobiDB-lite"/>
    </source>
</evidence>
<dbReference type="AlphaFoldDB" id="A0A5J9V2F8"/>
<proteinExistence type="predicted"/>
<organism evidence="2 3">
    <name type="scientific">Eragrostis curvula</name>
    <name type="common">weeping love grass</name>
    <dbReference type="NCBI Taxonomy" id="38414"/>
    <lineage>
        <taxon>Eukaryota</taxon>
        <taxon>Viridiplantae</taxon>
        <taxon>Streptophyta</taxon>
        <taxon>Embryophyta</taxon>
        <taxon>Tracheophyta</taxon>
        <taxon>Spermatophyta</taxon>
        <taxon>Magnoliopsida</taxon>
        <taxon>Liliopsida</taxon>
        <taxon>Poales</taxon>
        <taxon>Poaceae</taxon>
        <taxon>PACMAD clade</taxon>
        <taxon>Chloridoideae</taxon>
        <taxon>Eragrostideae</taxon>
        <taxon>Eragrostidinae</taxon>
        <taxon>Eragrostis</taxon>
    </lineage>
</organism>
<gene>
    <name evidence="2" type="ORF">EJB05_21090</name>
</gene>
<sequence length="76" mass="8599">MTHHLVRSLGLAPWSYSNRPYVYTEIGSMSQAQPVRGGDVYPQSAADQEARRERDRVITQGHVKHDALHVDETDLP</sequence>